<dbReference type="InParanoid" id="E9DUR5"/>
<dbReference type="eggNOG" id="ENOG502REX5">
    <property type="taxonomic scope" value="Eukaryota"/>
</dbReference>
<dbReference type="AlphaFoldDB" id="E9DUR5"/>
<dbReference type="HOGENOM" id="CLU_706119_0_0_1"/>
<dbReference type="GeneID" id="19245674"/>
<proteinExistence type="predicted"/>
<dbReference type="OMA" id="GHSHEDM"/>
<dbReference type="Pfam" id="PF20150">
    <property type="entry name" value="2EXR"/>
    <property type="match status" value="1"/>
</dbReference>
<dbReference type="OrthoDB" id="3540486at2759"/>
<dbReference type="InterPro" id="IPR045518">
    <property type="entry name" value="2EXR"/>
</dbReference>
<dbReference type="Proteomes" id="UP000002499">
    <property type="component" value="Unassembled WGS sequence"/>
</dbReference>
<dbReference type="PANTHER" id="PTHR35910:SF1">
    <property type="entry name" value="2EXR DOMAIN-CONTAINING PROTEIN"/>
    <property type="match status" value="1"/>
</dbReference>
<organism evidence="3">
    <name type="scientific">Metarhizium acridum (strain CQMa 102)</name>
    <dbReference type="NCBI Taxonomy" id="655827"/>
    <lineage>
        <taxon>Eukaryota</taxon>
        <taxon>Fungi</taxon>
        <taxon>Dikarya</taxon>
        <taxon>Ascomycota</taxon>
        <taxon>Pezizomycotina</taxon>
        <taxon>Sordariomycetes</taxon>
        <taxon>Hypocreomycetidae</taxon>
        <taxon>Hypocreales</taxon>
        <taxon>Clavicipitaceae</taxon>
        <taxon>Metarhizium</taxon>
    </lineage>
</organism>
<name>E9DUR5_METAQ</name>
<gene>
    <name evidence="2" type="ORF">MAC_01363</name>
</gene>
<dbReference type="PANTHER" id="PTHR35910">
    <property type="entry name" value="2EXR DOMAIN-CONTAINING PROTEIN"/>
    <property type="match status" value="1"/>
</dbReference>
<accession>E9DUR5</accession>
<reference evidence="2 3" key="1">
    <citation type="journal article" date="2011" name="PLoS Genet.">
        <title>Genome sequencing and comparative transcriptomics of the model entomopathogenic fungi Metarhizium anisopliae and M. acridum.</title>
        <authorList>
            <person name="Gao Q."/>
            <person name="Jin K."/>
            <person name="Ying S.H."/>
            <person name="Zhang Y."/>
            <person name="Xiao G."/>
            <person name="Shang Y."/>
            <person name="Duan Z."/>
            <person name="Hu X."/>
            <person name="Xie X.Q."/>
            <person name="Zhou G."/>
            <person name="Peng G."/>
            <person name="Luo Z."/>
            <person name="Huang W."/>
            <person name="Wang B."/>
            <person name="Fang W."/>
            <person name="Wang S."/>
            <person name="Zhong Y."/>
            <person name="Ma L.J."/>
            <person name="St Leger R.J."/>
            <person name="Zhao G.P."/>
            <person name="Pei Y."/>
            <person name="Feng M.G."/>
            <person name="Xia Y."/>
            <person name="Wang C."/>
        </authorList>
    </citation>
    <scope>NUCLEOTIDE SEQUENCE [LARGE SCALE GENOMIC DNA]</scope>
    <source>
        <strain evidence="2 3">CQMa 102</strain>
    </source>
</reference>
<feature type="domain" description="2EXR" evidence="1">
    <location>
        <begin position="4"/>
        <end position="117"/>
    </location>
</feature>
<dbReference type="RefSeq" id="XP_007807703.1">
    <property type="nucleotide sequence ID" value="XM_007809512.1"/>
</dbReference>
<dbReference type="KEGG" id="maw:19245674"/>
<keyword evidence="3" id="KW-1185">Reference proteome</keyword>
<protein>
    <recommendedName>
        <fullName evidence="1">2EXR domain-containing protein</fullName>
    </recommendedName>
</protein>
<dbReference type="EMBL" id="GL698474">
    <property type="protein sequence ID" value="EFY92727.1"/>
    <property type="molecule type" value="Genomic_DNA"/>
</dbReference>
<evidence type="ECO:0000313" key="3">
    <source>
        <dbReference type="Proteomes" id="UP000002499"/>
    </source>
</evidence>
<sequence>MAEFAPFPNLPAEIRIAVWDLVQPPRRIIGQVPCRECWSECFAWRRGRDASCSRRRQCEQRNHPDWRVRYIVHPRRDAVFPLLHACRESRAVWLPRFHRPARHLVCETGVPSQDEGDPTTTTRVRFDVPFINYEADILTVFDDWAFSGALNTVDHRPQTEQSELDPFAGLHRDRIRHAGFCESAEELWSGLLSLDARTLPRLQSLSLVRMGPLPPERSGLAVLPALGEMYPALSQDMDCVVRDVLYPGDSYHAFFHHWRSRDELFEPRSELPMFRAFHRFWKAFLWHLLNRDAKRGFSRDYSSWWPFMEYVGRSGSVCVLDKVDGCGAGGHSHEDMLNWTPAFQLQCQLLCEKGEADGLKALREANEGRVAGISERASLERLLPGEYVSGW</sequence>
<evidence type="ECO:0000313" key="2">
    <source>
        <dbReference type="EMBL" id="EFY92727.1"/>
    </source>
</evidence>
<evidence type="ECO:0000259" key="1">
    <source>
        <dbReference type="Pfam" id="PF20150"/>
    </source>
</evidence>